<feature type="domain" description="T2SS protein K first SAM-like" evidence="11">
    <location>
        <begin position="157"/>
        <end position="273"/>
    </location>
</feature>
<evidence type="ECO:0000256" key="1">
    <source>
        <dbReference type="ARBA" id="ARBA00004533"/>
    </source>
</evidence>
<keyword evidence="8 10" id="KW-1133">Transmembrane helix</keyword>
<evidence type="ECO:0000259" key="11">
    <source>
        <dbReference type="Pfam" id="PF21687"/>
    </source>
</evidence>
<evidence type="ECO:0000256" key="10">
    <source>
        <dbReference type="SAM" id="Phobius"/>
    </source>
</evidence>
<dbReference type="Gene3D" id="1.10.40.60">
    <property type="entry name" value="EpsJ-like"/>
    <property type="match status" value="1"/>
</dbReference>
<sequence>MRVSATPKRKKKRRKKDERGIALLMVLGAITVLTVFLTELQQETTAELASAIADRDSLKAEYLAKSAINLSRLLIASEQTVRPTITQGQIGMMLAMLTQGQPGQIPIWENANEVLGLFNDQTGADEFVAVSGMDISTGKNLGVSGGRFDFKIVDEDGKINLNVAASGSVTGEIQMVKQLASLMSQKPALFEQMDADGQVSDLRSICGAIIDWADPNEQAVVCDPLLTGPGGSASEDNFYQTIGLPYRRKNAAFDSLEELRLVRGIGDDFWANLVEPDSGRPESRIVTVWGQGKLNVNSAPAEAMLTVICAHAVQAATPMCNPLDPTGLVFQQGFVGAVSAVRSFVRGIPLFSKPAQFRQIIKGQGMLGQMIGPMIGPVVFQSDSEFDKSITTSSKVLSIYAEGVVPGRKRTTRVRIHAVIDTRQPPQQMQPGGPAQASPFANPAGNIVHYRIE</sequence>
<evidence type="ECO:0000256" key="5">
    <source>
        <dbReference type="ARBA" id="ARBA00022519"/>
    </source>
</evidence>
<accession>A0A6N7PPT8</accession>
<keyword evidence="3" id="KW-0813">Transport</keyword>
<evidence type="ECO:0000313" key="12">
    <source>
        <dbReference type="EMBL" id="MRG93959.1"/>
    </source>
</evidence>
<dbReference type="PANTHER" id="PTHR38831">
    <property type="entry name" value="TYPE II SECRETION SYSTEM PROTEIN K"/>
    <property type="match status" value="1"/>
</dbReference>
<dbReference type="AlphaFoldDB" id="A0A6N7PPT8"/>
<comment type="subcellular location">
    <subcellularLocation>
        <location evidence="1">Cell inner membrane</location>
    </subcellularLocation>
</comment>
<dbReference type="Proteomes" id="UP000440224">
    <property type="component" value="Unassembled WGS sequence"/>
</dbReference>
<evidence type="ECO:0000256" key="7">
    <source>
        <dbReference type="ARBA" id="ARBA00022927"/>
    </source>
</evidence>
<keyword evidence="13" id="KW-1185">Reference proteome</keyword>
<protein>
    <submittedName>
        <fullName evidence="12">General secretion pathway protein GspK</fullName>
    </submittedName>
</protein>
<evidence type="ECO:0000256" key="4">
    <source>
        <dbReference type="ARBA" id="ARBA00022475"/>
    </source>
</evidence>
<gene>
    <name evidence="12" type="ORF">GF068_18845</name>
</gene>
<evidence type="ECO:0000256" key="6">
    <source>
        <dbReference type="ARBA" id="ARBA00022692"/>
    </source>
</evidence>
<evidence type="ECO:0000256" key="8">
    <source>
        <dbReference type="ARBA" id="ARBA00022989"/>
    </source>
</evidence>
<name>A0A6N7PPT8_9BACT</name>
<keyword evidence="6 10" id="KW-0812">Transmembrane</keyword>
<evidence type="ECO:0000256" key="3">
    <source>
        <dbReference type="ARBA" id="ARBA00022448"/>
    </source>
</evidence>
<dbReference type="SUPFAM" id="SSF158544">
    <property type="entry name" value="GspK insert domain-like"/>
    <property type="match status" value="1"/>
</dbReference>
<proteinExistence type="inferred from homology"/>
<evidence type="ECO:0000313" key="13">
    <source>
        <dbReference type="Proteomes" id="UP000440224"/>
    </source>
</evidence>
<keyword evidence="7" id="KW-0653">Protein transport</keyword>
<dbReference type="InterPro" id="IPR038072">
    <property type="entry name" value="GspK_central_sf"/>
</dbReference>
<reference evidence="12 13" key="1">
    <citation type="submission" date="2019-10" db="EMBL/GenBank/DDBJ databases">
        <title>A soil myxobacterium in the family Polyangiaceae.</title>
        <authorList>
            <person name="Li Y."/>
            <person name="Wang J."/>
        </authorList>
    </citation>
    <scope>NUCLEOTIDE SEQUENCE [LARGE SCALE GENOMIC DNA]</scope>
    <source>
        <strain evidence="12 13">DSM 14734</strain>
    </source>
</reference>
<evidence type="ECO:0000256" key="9">
    <source>
        <dbReference type="ARBA" id="ARBA00023136"/>
    </source>
</evidence>
<dbReference type="GO" id="GO:0009306">
    <property type="term" value="P:protein secretion"/>
    <property type="evidence" value="ECO:0007669"/>
    <property type="project" value="InterPro"/>
</dbReference>
<organism evidence="12 13">
    <name type="scientific">Polyangium spumosum</name>
    <dbReference type="NCBI Taxonomy" id="889282"/>
    <lineage>
        <taxon>Bacteria</taxon>
        <taxon>Pseudomonadati</taxon>
        <taxon>Myxococcota</taxon>
        <taxon>Polyangia</taxon>
        <taxon>Polyangiales</taxon>
        <taxon>Polyangiaceae</taxon>
        <taxon>Polyangium</taxon>
    </lineage>
</organism>
<keyword evidence="5" id="KW-0997">Cell inner membrane</keyword>
<dbReference type="OrthoDB" id="5491068at2"/>
<comment type="caution">
    <text evidence="12">The sequence shown here is derived from an EMBL/GenBank/DDBJ whole genome shotgun (WGS) entry which is preliminary data.</text>
</comment>
<dbReference type="EMBL" id="WJIE01000005">
    <property type="protein sequence ID" value="MRG93959.1"/>
    <property type="molecule type" value="Genomic_DNA"/>
</dbReference>
<dbReference type="GO" id="GO:0005886">
    <property type="term" value="C:plasma membrane"/>
    <property type="evidence" value="ECO:0007669"/>
    <property type="project" value="UniProtKB-SubCell"/>
</dbReference>
<dbReference type="RefSeq" id="WP_153820798.1">
    <property type="nucleotide sequence ID" value="NZ_WJIE01000005.1"/>
</dbReference>
<keyword evidence="9 10" id="KW-0472">Membrane</keyword>
<evidence type="ECO:0000256" key="2">
    <source>
        <dbReference type="ARBA" id="ARBA00007246"/>
    </source>
</evidence>
<dbReference type="InterPro" id="IPR049031">
    <property type="entry name" value="T2SSK_SAM-like_1st"/>
</dbReference>
<keyword evidence="4" id="KW-1003">Cell membrane</keyword>
<dbReference type="Pfam" id="PF21687">
    <property type="entry name" value="T2SSK_1st"/>
    <property type="match status" value="1"/>
</dbReference>
<dbReference type="InterPro" id="IPR005628">
    <property type="entry name" value="GspK"/>
</dbReference>
<dbReference type="PANTHER" id="PTHR38831:SF2">
    <property type="entry name" value="TYPE II SECRETION SYSTEM PROTEIN K"/>
    <property type="match status" value="1"/>
</dbReference>
<comment type="similarity">
    <text evidence="2">Belongs to the GSP K family.</text>
</comment>
<feature type="transmembrane region" description="Helical" evidence="10">
    <location>
        <begin position="21"/>
        <end position="38"/>
    </location>
</feature>